<keyword evidence="17" id="KW-1185">Reference proteome</keyword>
<dbReference type="InterPro" id="IPR002694">
    <property type="entry name" value="Znf_CHC2"/>
</dbReference>
<evidence type="ECO:0000256" key="4">
    <source>
        <dbReference type="ARBA" id="ARBA00022695"/>
    </source>
</evidence>
<keyword evidence="7 12" id="KW-0863">Zinc-finger</keyword>
<comment type="similarity">
    <text evidence="12 13">Belongs to the DnaG primase family.</text>
</comment>
<dbReference type="GO" id="GO:0003899">
    <property type="term" value="F:DNA-directed RNA polymerase activity"/>
    <property type="evidence" value="ECO:0007669"/>
    <property type="project" value="UniProtKB-UniRule"/>
</dbReference>
<evidence type="ECO:0000256" key="7">
    <source>
        <dbReference type="ARBA" id="ARBA00022771"/>
    </source>
</evidence>
<dbReference type="RefSeq" id="WP_199868776.1">
    <property type="nucleotide sequence ID" value="NZ_JAAGPU010000001.1"/>
</dbReference>
<dbReference type="GO" id="GO:0003678">
    <property type="term" value="F:DNA helicase activity"/>
    <property type="evidence" value="ECO:0007669"/>
    <property type="project" value="InterPro"/>
</dbReference>
<dbReference type="Gene3D" id="3.90.580.10">
    <property type="entry name" value="Zinc finger, CHC2-type domain"/>
    <property type="match status" value="1"/>
</dbReference>
<dbReference type="InterPro" id="IPR050219">
    <property type="entry name" value="DnaG_primase"/>
</dbReference>
<evidence type="ECO:0000256" key="11">
    <source>
        <dbReference type="ARBA" id="ARBA00023163"/>
    </source>
</evidence>
<dbReference type="PANTHER" id="PTHR30313">
    <property type="entry name" value="DNA PRIMASE"/>
    <property type="match status" value="1"/>
</dbReference>
<comment type="domain">
    <text evidence="12">Contains an N-terminal zinc-binding domain, a central core domain that contains the primase activity, and a C-terminal DnaB-binding domain.</text>
</comment>
<keyword evidence="1 12" id="KW-0240">DNA-directed RNA polymerase</keyword>
<dbReference type="Gene3D" id="1.10.860.10">
    <property type="entry name" value="DNAb Helicase, Chain A"/>
    <property type="match status" value="1"/>
</dbReference>
<proteinExistence type="inferred from homology"/>
<dbReference type="InterPro" id="IPR013264">
    <property type="entry name" value="DNAG_N"/>
</dbReference>
<feature type="domain" description="Toprim" evidence="15">
    <location>
        <begin position="251"/>
        <end position="332"/>
    </location>
</feature>
<evidence type="ECO:0000256" key="10">
    <source>
        <dbReference type="ARBA" id="ARBA00023125"/>
    </source>
</evidence>
<evidence type="ECO:0000256" key="9">
    <source>
        <dbReference type="ARBA" id="ARBA00022842"/>
    </source>
</evidence>
<dbReference type="PANTHER" id="PTHR30313:SF2">
    <property type="entry name" value="DNA PRIMASE"/>
    <property type="match status" value="1"/>
</dbReference>
<dbReference type="FunFam" id="3.90.980.10:FF:000001">
    <property type="entry name" value="DNA primase"/>
    <property type="match status" value="1"/>
</dbReference>
<dbReference type="GO" id="GO:0008270">
    <property type="term" value="F:zinc ion binding"/>
    <property type="evidence" value="ECO:0007669"/>
    <property type="project" value="UniProtKB-UniRule"/>
</dbReference>
<evidence type="ECO:0000256" key="5">
    <source>
        <dbReference type="ARBA" id="ARBA00022705"/>
    </source>
</evidence>
<keyword evidence="6 12" id="KW-0479">Metal-binding</keyword>
<dbReference type="GO" id="GO:1990077">
    <property type="term" value="C:primosome complex"/>
    <property type="evidence" value="ECO:0007669"/>
    <property type="project" value="UniProtKB-KW"/>
</dbReference>
<gene>
    <name evidence="12" type="primary">dnaG</name>
    <name evidence="16" type="ORF">G3M99_00910</name>
</gene>
<keyword evidence="8 12" id="KW-0862">Zinc</keyword>
<evidence type="ECO:0000256" key="14">
    <source>
        <dbReference type="PIRSR" id="PIRSR002811-1"/>
    </source>
</evidence>
<dbReference type="Gene3D" id="3.40.1360.10">
    <property type="match status" value="1"/>
</dbReference>
<dbReference type="SUPFAM" id="SSF56731">
    <property type="entry name" value="DNA primase core"/>
    <property type="match status" value="1"/>
</dbReference>
<comment type="cofactor">
    <cofactor evidence="12 13 14">
        <name>Zn(2+)</name>
        <dbReference type="ChEBI" id="CHEBI:29105"/>
    </cofactor>
    <text evidence="12 13 14">Binds 1 zinc ion per monomer.</text>
</comment>
<organism evidence="16 17">
    <name type="scientific">Clostridium senegalense</name>
    <dbReference type="NCBI Taxonomy" id="1465809"/>
    <lineage>
        <taxon>Bacteria</taxon>
        <taxon>Bacillati</taxon>
        <taxon>Bacillota</taxon>
        <taxon>Clostridia</taxon>
        <taxon>Eubacteriales</taxon>
        <taxon>Clostridiaceae</taxon>
        <taxon>Clostridium</taxon>
    </lineage>
</organism>
<dbReference type="InterPro" id="IPR036185">
    <property type="entry name" value="DNA_heli_DnaB-like_N_sf"/>
</dbReference>
<feature type="zinc finger region" description="CHC2-type" evidence="12 14">
    <location>
        <begin position="37"/>
        <end position="61"/>
    </location>
</feature>
<keyword evidence="10 12" id="KW-0238">DNA-binding</keyword>
<evidence type="ECO:0000256" key="8">
    <source>
        <dbReference type="ARBA" id="ARBA00022833"/>
    </source>
</evidence>
<dbReference type="Gene3D" id="3.90.980.10">
    <property type="entry name" value="DNA primase, catalytic core, N-terminal domain"/>
    <property type="match status" value="1"/>
</dbReference>
<comment type="function">
    <text evidence="12 13">RNA polymerase that catalyzes the synthesis of short RNA molecules used as primers for DNA polymerase during DNA replication.</text>
</comment>
<keyword evidence="3 12" id="KW-0808">Transferase</keyword>
<evidence type="ECO:0000259" key="15">
    <source>
        <dbReference type="PROSITE" id="PS50880"/>
    </source>
</evidence>
<reference evidence="16 17" key="1">
    <citation type="submission" date="2020-02" db="EMBL/GenBank/DDBJ databases">
        <title>Genome assembly of a novel Clostridium senegalense strain.</title>
        <authorList>
            <person name="Gupta T.B."/>
            <person name="Jauregui R."/>
            <person name="Maclean P."/>
            <person name="Nawarathana A."/>
            <person name="Brightwell G."/>
        </authorList>
    </citation>
    <scope>NUCLEOTIDE SEQUENCE [LARGE SCALE GENOMIC DNA]</scope>
    <source>
        <strain evidence="16 17">AGRFS4</strain>
    </source>
</reference>
<accession>A0A6M0H0M4</accession>
<dbReference type="InterPro" id="IPR037068">
    <property type="entry name" value="DNA_primase_core_N_sf"/>
</dbReference>
<keyword evidence="4 12" id="KW-0548">Nucleotidyltransferase</keyword>
<dbReference type="GO" id="GO:0005737">
    <property type="term" value="C:cytoplasm"/>
    <property type="evidence" value="ECO:0007669"/>
    <property type="project" value="TreeGrafter"/>
</dbReference>
<dbReference type="GO" id="GO:0006269">
    <property type="term" value="P:DNA replication, synthesis of primer"/>
    <property type="evidence" value="ECO:0007669"/>
    <property type="project" value="UniProtKB-UniRule"/>
</dbReference>
<comment type="catalytic activity">
    <reaction evidence="12">
        <text>ssDNA + n NTP = ssDNA/pppN(pN)n-1 hybrid + (n-1) diphosphate.</text>
        <dbReference type="EC" id="2.7.7.101"/>
    </reaction>
</comment>
<evidence type="ECO:0000313" key="17">
    <source>
        <dbReference type="Proteomes" id="UP000481872"/>
    </source>
</evidence>
<dbReference type="EC" id="2.7.7.101" evidence="12"/>
<keyword evidence="2 12" id="KW-0639">Primosome</keyword>
<evidence type="ECO:0000313" key="16">
    <source>
        <dbReference type="EMBL" id="NEU03431.1"/>
    </source>
</evidence>
<dbReference type="PIRSF" id="PIRSF002811">
    <property type="entry name" value="DnaG"/>
    <property type="match status" value="1"/>
</dbReference>
<dbReference type="Pfam" id="PF08275">
    <property type="entry name" value="DNAG_N"/>
    <property type="match status" value="1"/>
</dbReference>
<dbReference type="InterPro" id="IPR016136">
    <property type="entry name" value="DNA_helicase_N/primase_C"/>
</dbReference>
<dbReference type="InterPro" id="IPR006295">
    <property type="entry name" value="DNA_primase_DnaG"/>
</dbReference>
<keyword evidence="5 12" id="KW-0235">DNA replication</keyword>
<dbReference type="SMART" id="SM00400">
    <property type="entry name" value="ZnF_CHCC"/>
    <property type="match status" value="1"/>
</dbReference>
<dbReference type="GO" id="GO:0000428">
    <property type="term" value="C:DNA-directed RNA polymerase complex"/>
    <property type="evidence" value="ECO:0007669"/>
    <property type="project" value="UniProtKB-KW"/>
</dbReference>
<protein>
    <recommendedName>
        <fullName evidence="12 13">DNA primase</fullName>
        <ecNumber evidence="12">2.7.7.101</ecNumber>
    </recommendedName>
</protein>
<dbReference type="GO" id="GO:0003677">
    <property type="term" value="F:DNA binding"/>
    <property type="evidence" value="ECO:0007669"/>
    <property type="project" value="UniProtKB-KW"/>
</dbReference>
<evidence type="ECO:0000256" key="2">
    <source>
        <dbReference type="ARBA" id="ARBA00022515"/>
    </source>
</evidence>
<dbReference type="InterPro" id="IPR034151">
    <property type="entry name" value="TOPRIM_DnaG_bac"/>
</dbReference>
<dbReference type="SUPFAM" id="SSF48024">
    <property type="entry name" value="N-terminal domain of DnaB helicase"/>
    <property type="match status" value="1"/>
</dbReference>
<dbReference type="SMART" id="SM00493">
    <property type="entry name" value="TOPRIM"/>
    <property type="match status" value="1"/>
</dbReference>
<dbReference type="PROSITE" id="PS50880">
    <property type="entry name" value="TOPRIM"/>
    <property type="match status" value="1"/>
</dbReference>
<dbReference type="FunFam" id="3.90.580.10:FF:000001">
    <property type="entry name" value="DNA primase"/>
    <property type="match status" value="1"/>
</dbReference>
<dbReference type="EMBL" id="JAAGPU010000001">
    <property type="protein sequence ID" value="NEU03431.1"/>
    <property type="molecule type" value="Genomic_DNA"/>
</dbReference>
<dbReference type="HAMAP" id="MF_00974">
    <property type="entry name" value="DNA_primase_DnaG"/>
    <property type="match status" value="1"/>
</dbReference>
<evidence type="ECO:0000256" key="12">
    <source>
        <dbReference type="HAMAP-Rule" id="MF_00974"/>
    </source>
</evidence>
<keyword evidence="11 12" id="KW-0804">Transcription</keyword>
<dbReference type="Pfam" id="PF13155">
    <property type="entry name" value="Toprim_2"/>
    <property type="match status" value="1"/>
</dbReference>
<sequence>MISEEVIQRIKDEADIVDIISEKISLKRAGRNFIGRCPFHNENTPSFTVSPDKQIYKCFGCGEAGNVFSFVMKTENLTFPEVIKKLGEKLGIEVEEKGVINKEKKDKFERMKKLNVDAAKFFFANLRKNTKSMNYLRNRKIEDKTMNRFGLGFALDNWQDLRNYLKNKGYSDNEMEQLGLIIKSPKNNYYNRFRNRIIFPVFDHRGTVIGFGGRVLDDSKPKYLNSPETPLFYKGTNLYGLNFAIKDDFKKTIIMVEGYMDCIALYQEGIKGVVATLGTALTENQAKLLKRYADKVIIAYDADNAGQKATARGLEILKKVGLEVRVLSIPKGKDPDDFIKKYGKSAFEKLMDDALPLIEYRLKKAEEGINFSDNEMIIRYKNLAMKILQDVGEFERNIYIKQIAEKLHVKDEILNDEFNRINKKIQSNNVIDFDKFNKTSYIEPAIVKAERILLKYMLEDKEYFNKAKELLGNIGFSSEAHERIYELIVKYSNLNYDNKIQSIENNCNDSETTKQFINLLQCSIDKENCNIDKMIEDCIKNIKKYKLEESEKEVMNKIKHYEAQGNVEETLKYTQQFIEIQKTLKNLQ</sequence>
<dbReference type="AlphaFoldDB" id="A0A6M0H0M4"/>
<evidence type="ECO:0000256" key="13">
    <source>
        <dbReference type="PIRNR" id="PIRNR002811"/>
    </source>
</evidence>
<comment type="subunit">
    <text evidence="12">Monomer. Interacts with DnaB.</text>
</comment>
<evidence type="ECO:0000256" key="1">
    <source>
        <dbReference type="ARBA" id="ARBA00022478"/>
    </source>
</evidence>
<comment type="caution">
    <text evidence="16">The sequence shown here is derived from an EMBL/GenBank/DDBJ whole genome shotgun (WGS) entry which is preliminary data.</text>
</comment>
<dbReference type="Proteomes" id="UP000481872">
    <property type="component" value="Unassembled WGS sequence"/>
</dbReference>
<dbReference type="SUPFAM" id="SSF57783">
    <property type="entry name" value="Zinc beta-ribbon"/>
    <property type="match status" value="1"/>
</dbReference>
<dbReference type="CDD" id="cd03364">
    <property type="entry name" value="TOPRIM_DnaG_primases"/>
    <property type="match status" value="1"/>
</dbReference>
<dbReference type="NCBIfam" id="TIGR01391">
    <property type="entry name" value="dnaG"/>
    <property type="match status" value="1"/>
</dbReference>
<evidence type="ECO:0000256" key="6">
    <source>
        <dbReference type="ARBA" id="ARBA00022723"/>
    </source>
</evidence>
<keyword evidence="9" id="KW-0460">Magnesium</keyword>
<dbReference type="FunFam" id="3.40.1360.10:FF:000002">
    <property type="entry name" value="DNA primase"/>
    <property type="match status" value="1"/>
</dbReference>
<dbReference type="InterPro" id="IPR036977">
    <property type="entry name" value="DNA_primase_Znf_CHC2"/>
</dbReference>
<name>A0A6M0H0M4_9CLOT</name>
<evidence type="ECO:0000256" key="3">
    <source>
        <dbReference type="ARBA" id="ARBA00022679"/>
    </source>
</evidence>
<dbReference type="Pfam" id="PF01807">
    <property type="entry name" value="Zn_ribbon_DnaG"/>
    <property type="match status" value="1"/>
</dbReference>
<dbReference type="InterPro" id="IPR030846">
    <property type="entry name" value="DnaG_bac"/>
</dbReference>
<dbReference type="GO" id="GO:0005524">
    <property type="term" value="F:ATP binding"/>
    <property type="evidence" value="ECO:0007669"/>
    <property type="project" value="InterPro"/>
</dbReference>
<dbReference type="InterPro" id="IPR006171">
    <property type="entry name" value="TOPRIM_dom"/>
</dbReference>